<keyword evidence="3 9" id="KW-1003">Cell membrane</keyword>
<evidence type="ECO:0000256" key="7">
    <source>
        <dbReference type="ARBA" id="ARBA00023010"/>
    </source>
</evidence>
<feature type="transmembrane region" description="Helical" evidence="9">
    <location>
        <begin position="324"/>
        <end position="341"/>
    </location>
</feature>
<evidence type="ECO:0000259" key="11">
    <source>
        <dbReference type="Pfam" id="PF21760"/>
    </source>
</evidence>
<comment type="subunit">
    <text evidence="9">Forms a complex with SecF. Part of the essential Sec protein translocation apparatus which comprises SecA, SecYEG and auxiliary proteins SecDF. Other proteins may also be involved.</text>
</comment>
<dbReference type="Pfam" id="PF21760">
    <property type="entry name" value="SecD_1st"/>
    <property type="match status" value="1"/>
</dbReference>
<dbReference type="Pfam" id="PF22599">
    <property type="entry name" value="SecDF_P1_head"/>
    <property type="match status" value="1"/>
</dbReference>
<evidence type="ECO:0000256" key="8">
    <source>
        <dbReference type="ARBA" id="ARBA00023136"/>
    </source>
</evidence>
<dbReference type="Proteomes" id="UP000229972">
    <property type="component" value="Unassembled WGS sequence"/>
</dbReference>
<dbReference type="GO" id="GO:0005886">
    <property type="term" value="C:plasma membrane"/>
    <property type="evidence" value="ECO:0007669"/>
    <property type="project" value="UniProtKB-SubCell"/>
</dbReference>
<evidence type="ECO:0000256" key="4">
    <source>
        <dbReference type="ARBA" id="ARBA00022692"/>
    </source>
</evidence>
<feature type="domain" description="Protein translocase subunit SecDF P1" evidence="11">
    <location>
        <begin position="97"/>
        <end position="155"/>
    </location>
</feature>
<dbReference type="Gene3D" id="3.30.70.3400">
    <property type="match status" value="1"/>
</dbReference>
<keyword evidence="7 9" id="KW-0811">Translocation</keyword>
<dbReference type="EMBL" id="PFAL01000029">
    <property type="protein sequence ID" value="PIR95329.1"/>
    <property type="molecule type" value="Genomic_DNA"/>
</dbReference>
<dbReference type="GO" id="GO:0043952">
    <property type="term" value="P:protein transport by the Sec complex"/>
    <property type="evidence" value="ECO:0007669"/>
    <property type="project" value="UniProtKB-UniRule"/>
</dbReference>
<feature type="domain" description="SecDF P1 head subdomain" evidence="12">
    <location>
        <begin position="181"/>
        <end position="278"/>
    </location>
</feature>
<accession>A0A2H0VAD3</accession>
<dbReference type="PANTHER" id="PTHR30081">
    <property type="entry name" value="PROTEIN-EXPORT MEMBRANE PROTEIN SEC"/>
    <property type="match status" value="1"/>
</dbReference>
<dbReference type="Gene3D" id="3.30.1360.200">
    <property type="match status" value="1"/>
</dbReference>
<keyword evidence="5 9" id="KW-0653">Protein transport</keyword>
<protein>
    <recommendedName>
        <fullName evidence="9">Protein translocase subunit SecD</fullName>
    </recommendedName>
</protein>
<dbReference type="AlphaFoldDB" id="A0A2H0VAD3"/>
<keyword evidence="6 9" id="KW-1133">Transmembrane helix</keyword>
<dbReference type="Pfam" id="PF02355">
    <property type="entry name" value="SecD_SecF_C"/>
    <property type="match status" value="1"/>
</dbReference>
<evidence type="ECO:0000256" key="5">
    <source>
        <dbReference type="ARBA" id="ARBA00022927"/>
    </source>
</evidence>
<dbReference type="HAMAP" id="MF_01463_B">
    <property type="entry name" value="SecD_B"/>
    <property type="match status" value="1"/>
</dbReference>
<evidence type="ECO:0000256" key="9">
    <source>
        <dbReference type="HAMAP-Rule" id="MF_01463"/>
    </source>
</evidence>
<comment type="caution">
    <text evidence="13">The sequence shown here is derived from an EMBL/GenBank/DDBJ whole genome shotgun (WGS) entry which is preliminary data.</text>
</comment>
<dbReference type="GO" id="GO:0015450">
    <property type="term" value="F:protein-transporting ATPase activity"/>
    <property type="evidence" value="ECO:0007669"/>
    <property type="project" value="InterPro"/>
</dbReference>
<feature type="transmembrane region" description="Helical" evidence="9">
    <location>
        <begin position="301"/>
        <end position="319"/>
    </location>
</feature>
<feature type="transmembrane region" description="Helical" evidence="9">
    <location>
        <begin position="347"/>
        <end position="365"/>
    </location>
</feature>
<comment type="subcellular location">
    <subcellularLocation>
        <location evidence="1 9">Cell membrane</location>
        <topology evidence="1 9">Multi-pass membrane protein</topology>
    </subcellularLocation>
</comment>
<dbReference type="Gene3D" id="1.20.1640.10">
    <property type="entry name" value="Multidrug efflux transporter AcrB transmembrane domain"/>
    <property type="match status" value="1"/>
</dbReference>
<keyword evidence="2 9" id="KW-0813">Transport</keyword>
<proteinExistence type="inferred from homology"/>
<comment type="function">
    <text evidence="9">Part of the Sec protein translocase complex. Interacts with the SecYEG preprotein conducting channel. SecDF uses the proton motive force (PMF) to complete protein translocation after the ATP-dependent function of SecA.</text>
</comment>
<dbReference type="SUPFAM" id="SSF82866">
    <property type="entry name" value="Multidrug efflux transporter AcrB transmembrane domain"/>
    <property type="match status" value="2"/>
</dbReference>
<feature type="transmembrane region" description="Helical" evidence="9">
    <location>
        <begin position="449"/>
        <end position="469"/>
    </location>
</feature>
<reference evidence="14" key="1">
    <citation type="submission" date="2017-09" db="EMBL/GenBank/DDBJ databases">
        <title>Depth-based differentiation of microbial function through sediment-hosted aquifers and enrichment of novel symbionts in the deep terrestrial subsurface.</title>
        <authorList>
            <person name="Probst A.J."/>
            <person name="Ladd B."/>
            <person name="Jarett J.K."/>
            <person name="Geller-Mcgrath D.E."/>
            <person name="Sieber C.M.K."/>
            <person name="Emerson J.B."/>
            <person name="Anantharaman K."/>
            <person name="Thomas B.C."/>
            <person name="Malmstrom R."/>
            <person name="Stieglmeier M."/>
            <person name="Klingl A."/>
            <person name="Woyke T."/>
            <person name="Ryan C.M."/>
            <person name="Banfield J.F."/>
        </authorList>
    </citation>
    <scope>NUCLEOTIDE SEQUENCE [LARGE SCALE GENOMIC DNA]</scope>
</reference>
<dbReference type="InterPro" id="IPR022646">
    <property type="entry name" value="SecD/SecF_CS"/>
</dbReference>
<keyword evidence="8 9" id="KW-0472">Membrane</keyword>
<evidence type="ECO:0000256" key="6">
    <source>
        <dbReference type="ARBA" id="ARBA00022989"/>
    </source>
</evidence>
<gene>
    <name evidence="9" type="primary">secD</name>
    <name evidence="13" type="ORF">COT93_03205</name>
</gene>
<feature type="transmembrane region" description="Helical" evidence="9">
    <location>
        <begin position="396"/>
        <end position="419"/>
    </location>
</feature>
<dbReference type="InterPro" id="IPR022813">
    <property type="entry name" value="SecD/SecF_arch_bac"/>
</dbReference>
<comment type="caution">
    <text evidence="9">Lacks conserved residue(s) required for the propagation of feature annotation.</text>
</comment>
<evidence type="ECO:0000256" key="1">
    <source>
        <dbReference type="ARBA" id="ARBA00004651"/>
    </source>
</evidence>
<evidence type="ECO:0000259" key="12">
    <source>
        <dbReference type="Pfam" id="PF22599"/>
    </source>
</evidence>
<dbReference type="Pfam" id="PF07549">
    <property type="entry name" value="Sec_GG"/>
    <property type="match status" value="1"/>
</dbReference>
<evidence type="ECO:0000259" key="10">
    <source>
        <dbReference type="Pfam" id="PF02355"/>
    </source>
</evidence>
<dbReference type="GO" id="GO:0006605">
    <property type="term" value="P:protein targeting"/>
    <property type="evidence" value="ECO:0007669"/>
    <property type="project" value="UniProtKB-UniRule"/>
</dbReference>
<keyword evidence="4 9" id="KW-0812">Transmembrane</keyword>
<dbReference type="PANTHER" id="PTHR30081:SF1">
    <property type="entry name" value="PROTEIN TRANSLOCASE SUBUNIT SECD"/>
    <property type="match status" value="1"/>
</dbReference>
<evidence type="ECO:0000313" key="14">
    <source>
        <dbReference type="Proteomes" id="UP000229972"/>
    </source>
</evidence>
<evidence type="ECO:0000256" key="3">
    <source>
        <dbReference type="ARBA" id="ARBA00022475"/>
    </source>
</evidence>
<dbReference type="InterPro" id="IPR048631">
    <property type="entry name" value="SecD_1st"/>
</dbReference>
<feature type="transmembrane region" description="Helical" evidence="9">
    <location>
        <begin position="372"/>
        <end position="390"/>
    </location>
</feature>
<dbReference type="InterPro" id="IPR048634">
    <property type="entry name" value="SecD_SecF_C"/>
</dbReference>
<comment type="similarity">
    <text evidence="9">Belongs to the SecD/SecF family. SecD subfamily.</text>
</comment>
<feature type="domain" description="Protein export membrane protein SecD/SecF C-terminal" evidence="10">
    <location>
        <begin position="346"/>
        <end position="494"/>
    </location>
</feature>
<dbReference type="InterPro" id="IPR054384">
    <property type="entry name" value="SecDF_P1_head"/>
</dbReference>
<name>A0A2H0VAD3_9BACT</name>
<sequence>MSLMENFSRLSARTKAWWILGLIIVFTVMVGVASGGNIYNSVVNKLAEKTNNIVVLPHATEIPFTLGLDLQGGAHLVYQADVENIPSADRDNALASVRDVIERRVNAFGVSEPIVQVNKTLDGQYRIIAELAGVKDVKEAIKMIGETPTLEFKEQEVAAVEVSATSSVVTSTAIDLNTGWKNTELTGKYLKRASVQFNPNDGSPEVSLEFDSEGAQLFEDITARNVGKPVAIFLDGYPINTPNVNEKITGGQASISGNFNIEEAKLLVTRLNSGALPVPINLISQKTVEASLGAVSINNSLQAALIGLLLVSLFMILYYRLPGLLAVVSLAVYGLTILAIFKTLPLWLALILMIVIIGLIFYIFSEMKVFNGLLALLFIVLGSLLFFFALKPITLSLAGIAGFILSIGMAVDAHILIFARTREEIKAGKSISQAVDEGWRRAWPSIRDGHISTIFTCLILMFFGTSSIQGFGTTLFIGVVISIFSAMVVTHILLIIVLGSWSNRRWLLGASPVVTEKTNN</sequence>
<evidence type="ECO:0000313" key="13">
    <source>
        <dbReference type="EMBL" id="PIR95329.1"/>
    </source>
</evidence>
<dbReference type="GO" id="GO:0065002">
    <property type="term" value="P:intracellular protein transmembrane transport"/>
    <property type="evidence" value="ECO:0007669"/>
    <property type="project" value="UniProtKB-UniRule"/>
</dbReference>
<dbReference type="InterPro" id="IPR005791">
    <property type="entry name" value="SecD"/>
</dbReference>
<evidence type="ECO:0000256" key="2">
    <source>
        <dbReference type="ARBA" id="ARBA00022448"/>
    </source>
</evidence>
<feature type="transmembrane region" description="Helical" evidence="9">
    <location>
        <begin position="475"/>
        <end position="498"/>
    </location>
</feature>
<organism evidence="13 14">
    <name type="scientific">Candidatus Falkowbacteria bacterium CG10_big_fil_rev_8_21_14_0_10_37_18</name>
    <dbReference type="NCBI Taxonomy" id="1974562"/>
    <lineage>
        <taxon>Bacteria</taxon>
        <taxon>Candidatus Falkowiibacteriota</taxon>
    </lineage>
</organism>